<dbReference type="InterPro" id="IPR002104">
    <property type="entry name" value="Integrase_catalytic"/>
</dbReference>
<dbReference type="EMBL" id="RQGM01000042">
    <property type="protein sequence ID" value="TGL84285.1"/>
    <property type="molecule type" value="Genomic_DNA"/>
</dbReference>
<dbReference type="RefSeq" id="WP_135571128.1">
    <property type="nucleotide sequence ID" value="NZ_RQGK01000071.1"/>
</dbReference>
<dbReference type="GO" id="GO:0006310">
    <property type="term" value="P:DNA recombination"/>
    <property type="evidence" value="ECO:0007669"/>
    <property type="project" value="UniProtKB-KW"/>
</dbReference>
<keyword evidence="1" id="KW-0233">DNA recombination</keyword>
<organism evidence="3 4">
    <name type="scientific">Leptospira yasudae</name>
    <dbReference type="NCBI Taxonomy" id="2202201"/>
    <lineage>
        <taxon>Bacteria</taxon>
        <taxon>Pseudomonadati</taxon>
        <taxon>Spirochaetota</taxon>
        <taxon>Spirochaetia</taxon>
        <taxon>Leptospirales</taxon>
        <taxon>Leptospiraceae</taxon>
        <taxon>Leptospira</taxon>
    </lineage>
</organism>
<comment type="caution">
    <text evidence="3">The sequence shown here is derived from an EMBL/GenBank/DDBJ whole genome shotgun (WGS) entry which is preliminary data.</text>
</comment>
<evidence type="ECO:0000256" key="1">
    <source>
        <dbReference type="ARBA" id="ARBA00023172"/>
    </source>
</evidence>
<name>A0A6N4QUW9_9LEPT</name>
<dbReference type="Gene3D" id="1.10.443.10">
    <property type="entry name" value="Intergrase catalytic core"/>
    <property type="match status" value="1"/>
</dbReference>
<gene>
    <name evidence="3" type="ORF">EHQ83_11390</name>
</gene>
<dbReference type="Pfam" id="PF00589">
    <property type="entry name" value="Phage_integrase"/>
    <property type="match status" value="1"/>
</dbReference>
<evidence type="ECO:0000259" key="2">
    <source>
        <dbReference type="PROSITE" id="PS51898"/>
    </source>
</evidence>
<dbReference type="InterPro" id="IPR011010">
    <property type="entry name" value="DNA_brk_join_enz"/>
</dbReference>
<evidence type="ECO:0000313" key="4">
    <source>
        <dbReference type="Proteomes" id="UP000297613"/>
    </source>
</evidence>
<sequence length="192" mass="22521">MPFEKENSETQDFKNILTNEEVRKLIDAARNNPDHYVWIRFLFLFGLKPEELVSIRCSDVNLVTRILRIRGFDSRKDRFLDVPFCLSKDFYAMTKGKKPEEFLFSGRNGKLHRKTIQKLLQKLKRKTEIEVNIPKIRRTIAVRMEASGVSIRFITNFLGFKTRRATYKLIGKNPKSEPVKIFPLDEILEIGA</sequence>
<protein>
    <submittedName>
        <fullName evidence="3">Site-specific integrase</fullName>
    </submittedName>
</protein>
<dbReference type="InterPro" id="IPR013762">
    <property type="entry name" value="Integrase-like_cat_sf"/>
</dbReference>
<dbReference type="PROSITE" id="PS51898">
    <property type="entry name" value="TYR_RECOMBINASE"/>
    <property type="match status" value="1"/>
</dbReference>
<reference evidence="3 4" key="1">
    <citation type="journal article" date="2019" name="PLoS Negl. Trop. Dis.">
        <title>Revisiting the worldwide diversity of Leptospira species in the environment.</title>
        <authorList>
            <person name="Vincent A.T."/>
            <person name="Schiettekatte O."/>
            <person name="Bourhy P."/>
            <person name="Veyrier F.J."/>
            <person name="Picardeau M."/>
        </authorList>
    </citation>
    <scope>NUCLEOTIDE SEQUENCE [LARGE SCALE GENOMIC DNA]</scope>
    <source>
        <strain evidence="3 4">201702445</strain>
    </source>
</reference>
<dbReference type="AlphaFoldDB" id="A0A6N4QUW9"/>
<dbReference type="GO" id="GO:0015074">
    <property type="term" value="P:DNA integration"/>
    <property type="evidence" value="ECO:0007669"/>
    <property type="project" value="InterPro"/>
</dbReference>
<accession>A0A6N4QUW9</accession>
<feature type="domain" description="Tyr recombinase" evidence="2">
    <location>
        <begin position="12"/>
        <end position="183"/>
    </location>
</feature>
<dbReference type="GO" id="GO:0003677">
    <property type="term" value="F:DNA binding"/>
    <property type="evidence" value="ECO:0007669"/>
    <property type="project" value="InterPro"/>
</dbReference>
<dbReference type="Proteomes" id="UP000297613">
    <property type="component" value="Unassembled WGS sequence"/>
</dbReference>
<dbReference type="SUPFAM" id="SSF56349">
    <property type="entry name" value="DNA breaking-rejoining enzymes"/>
    <property type="match status" value="1"/>
</dbReference>
<proteinExistence type="predicted"/>
<evidence type="ECO:0000313" key="3">
    <source>
        <dbReference type="EMBL" id="TGL84285.1"/>
    </source>
</evidence>